<dbReference type="AlphaFoldDB" id="A0A2M4DGM3"/>
<sequence>MLFHPARFGFRTPWTAAAAAAATAKVGHGLLLLTPKTASSFFAERVLGWEFGVSFFLFSFHLSGDYF</sequence>
<protein>
    <submittedName>
        <fullName evidence="1">Putative secreted protein</fullName>
    </submittedName>
</protein>
<dbReference type="EMBL" id="GGFL01012497">
    <property type="protein sequence ID" value="MBW76675.1"/>
    <property type="molecule type" value="Transcribed_RNA"/>
</dbReference>
<reference evidence="1" key="1">
    <citation type="submission" date="2018-01" db="EMBL/GenBank/DDBJ databases">
        <title>An insight into the sialome of Amazonian anophelines.</title>
        <authorList>
            <person name="Ribeiro J.M."/>
            <person name="Scarpassa V."/>
            <person name="Calvo E."/>
        </authorList>
    </citation>
    <scope>NUCLEOTIDE SEQUENCE</scope>
</reference>
<evidence type="ECO:0000313" key="1">
    <source>
        <dbReference type="EMBL" id="MBW76675.1"/>
    </source>
</evidence>
<accession>A0A2M4DGM3</accession>
<organism evidence="1">
    <name type="scientific">Anopheles darlingi</name>
    <name type="common">Mosquito</name>
    <dbReference type="NCBI Taxonomy" id="43151"/>
    <lineage>
        <taxon>Eukaryota</taxon>
        <taxon>Metazoa</taxon>
        <taxon>Ecdysozoa</taxon>
        <taxon>Arthropoda</taxon>
        <taxon>Hexapoda</taxon>
        <taxon>Insecta</taxon>
        <taxon>Pterygota</taxon>
        <taxon>Neoptera</taxon>
        <taxon>Endopterygota</taxon>
        <taxon>Diptera</taxon>
        <taxon>Nematocera</taxon>
        <taxon>Culicoidea</taxon>
        <taxon>Culicidae</taxon>
        <taxon>Anophelinae</taxon>
        <taxon>Anopheles</taxon>
    </lineage>
</organism>
<proteinExistence type="predicted"/>
<name>A0A2M4DGM3_ANODA</name>